<evidence type="ECO:0000259" key="2">
    <source>
        <dbReference type="Pfam" id="PF01261"/>
    </source>
</evidence>
<proteinExistence type="predicted"/>
<dbReference type="SUPFAM" id="SSF51658">
    <property type="entry name" value="Xylose isomerase-like"/>
    <property type="match status" value="1"/>
</dbReference>
<gene>
    <name evidence="3" type="ORF">BOH66_06250</name>
</gene>
<dbReference type="PANTHER" id="PTHR12110:SF48">
    <property type="entry name" value="BLL3656 PROTEIN"/>
    <property type="match status" value="1"/>
</dbReference>
<sequence length="261" mass="28119">MGIEYLTFVGMPPEEFILLAAEAGYGALGLRLHGADPDETVPDLRVGRPRHREVASRLEDTGLAVLDIEVFAVKAATDVTKWEPLLESGAALGAQFVNVVADDPDLARLTASLHTLADICRPLGLTPALEPMAWKTVSRLSVASKIAGEAGIRVQLDTLHLHRAGDTVDDVRALDPSIWSYVQWSDAPAIAPSDIPLELRSEGRSARLAPGMGGLPLQELRNALPAHLLWATEVPSASNRARVGDLQHARDVREATEALFR</sequence>
<dbReference type="OrthoDB" id="9780241at2"/>
<dbReference type="Proteomes" id="UP000187185">
    <property type="component" value="Chromosome"/>
</dbReference>
<dbReference type="STRING" id="36805.BOH66_06250"/>
<dbReference type="InterPro" id="IPR036237">
    <property type="entry name" value="Xyl_isomerase-like_sf"/>
</dbReference>
<dbReference type="PANTHER" id="PTHR12110">
    <property type="entry name" value="HYDROXYPYRUVATE ISOMERASE"/>
    <property type="match status" value="1"/>
</dbReference>
<dbReference type="EMBL" id="CP018762">
    <property type="protein sequence ID" value="APZ33900.1"/>
    <property type="molecule type" value="Genomic_DNA"/>
</dbReference>
<reference evidence="3 4" key="1">
    <citation type="submission" date="2016-12" db="EMBL/GenBank/DDBJ databases">
        <title>Complete genome sequence of Microbacterium aurum KACC 15219.</title>
        <authorList>
            <person name="Jung Y."/>
            <person name="Shin J.-H."/>
            <person name="Lee Y.-J."/>
            <person name="Yi H."/>
            <person name="Bahn Y.-S."/>
            <person name="Kim J.F."/>
            <person name="Lee D.-W."/>
        </authorList>
    </citation>
    <scope>NUCLEOTIDE SEQUENCE [LARGE SCALE GENOMIC DNA]</scope>
    <source>
        <strain evidence="3 4">KACC 15219</strain>
    </source>
</reference>
<evidence type="ECO:0000313" key="4">
    <source>
        <dbReference type="Proteomes" id="UP000187185"/>
    </source>
</evidence>
<feature type="domain" description="Xylose isomerase-like TIM barrel" evidence="2">
    <location>
        <begin position="19"/>
        <end position="224"/>
    </location>
</feature>
<evidence type="ECO:0000256" key="1">
    <source>
        <dbReference type="ARBA" id="ARBA00023277"/>
    </source>
</evidence>
<dbReference type="RefSeq" id="WP_076690216.1">
    <property type="nucleotide sequence ID" value="NZ_CP018762.1"/>
</dbReference>
<dbReference type="AlphaFoldDB" id="A0A1P8U710"/>
<keyword evidence="4" id="KW-1185">Reference proteome</keyword>
<dbReference type="InterPro" id="IPR013022">
    <property type="entry name" value="Xyl_isomerase-like_TIM-brl"/>
</dbReference>
<evidence type="ECO:0000313" key="3">
    <source>
        <dbReference type="EMBL" id="APZ33900.1"/>
    </source>
</evidence>
<name>A0A1P8U710_9MICO</name>
<dbReference type="Gene3D" id="3.20.20.150">
    <property type="entry name" value="Divalent-metal-dependent TIM barrel enzymes"/>
    <property type="match status" value="1"/>
</dbReference>
<keyword evidence="1" id="KW-0119">Carbohydrate metabolism</keyword>
<protein>
    <recommendedName>
        <fullName evidence="2">Xylose isomerase-like TIM barrel domain-containing protein</fullName>
    </recommendedName>
</protein>
<organism evidence="3 4">
    <name type="scientific">Microbacterium aurum</name>
    <dbReference type="NCBI Taxonomy" id="36805"/>
    <lineage>
        <taxon>Bacteria</taxon>
        <taxon>Bacillati</taxon>
        <taxon>Actinomycetota</taxon>
        <taxon>Actinomycetes</taxon>
        <taxon>Micrococcales</taxon>
        <taxon>Microbacteriaceae</taxon>
        <taxon>Microbacterium</taxon>
    </lineage>
</organism>
<dbReference type="InterPro" id="IPR050312">
    <property type="entry name" value="IolE/XylAMocC-like"/>
</dbReference>
<dbReference type="Pfam" id="PF01261">
    <property type="entry name" value="AP_endonuc_2"/>
    <property type="match status" value="1"/>
</dbReference>
<accession>A0A1P8U710</accession>
<dbReference type="KEGG" id="maur:BOH66_06250"/>